<dbReference type="OrthoDB" id="5878986at2"/>
<dbReference type="EMBL" id="BBMR01000002">
    <property type="protein sequence ID" value="GAL17529.1"/>
    <property type="molecule type" value="Genomic_DNA"/>
</dbReference>
<gene>
    <name evidence="1" type="ORF">JCM19235_6082</name>
</gene>
<dbReference type="Proteomes" id="UP000029228">
    <property type="component" value="Unassembled WGS sequence"/>
</dbReference>
<dbReference type="AlphaFoldDB" id="A0A090RTM0"/>
<sequence>MDQLTLQETLISTIRQLETYKPNIRLSEEAYDLELAVSKLTEQLFSLQSLSSLKGSIEDISASIEMLSTLSMKTKHSLEQGIDIDDPRVIINESLRVNSELSKLTMGEMHAF</sequence>
<name>A0A090RTM0_9VIBR</name>
<evidence type="ECO:0000313" key="1">
    <source>
        <dbReference type="EMBL" id="GAL17529.1"/>
    </source>
</evidence>
<proteinExistence type="predicted"/>
<comment type="caution">
    <text evidence="1">The sequence shown here is derived from an EMBL/GenBank/DDBJ whole genome shotgun (WGS) entry which is preliminary data.</text>
</comment>
<reference evidence="1 2" key="1">
    <citation type="submission" date="2014-09" db="EMBL/GenBank/DDBJ databases">
        <title>Vibrio maritimus JCM 19235. (C45) whole genome shotgun sequence.</title>
        <authorList>
            <person name="Sawabe T."/>
            <person name="Meirelles P."/>
            <person name="Nakanishi M."/>
            <person name="Sayaka M."/>
            <person name="Hattori M."/>
            <person name="Ohkuma M."/>
        </authorList>
    </citation>
    <scope>NUCLEOTIDE SEQUENCE [LARGE SCALE GENOMIC DNA]</scope>
    <source>
        <strain evidence="2">JCM19235</strain>
    </source>
</reference>
<evidence type="ECO:0000313" key="2">
    <source>
        <dbReference type="Proteomes" id="UP000029228"/>
    </source>
</evidence>
<organism evidence="1 2">
    <name type="scientific">Vibrio maritimus</name>
    <dbReference type="NCBI Taxonomy" id="990268"/>
    <lineage>
        <taxon>Bacteria</taxon>
        <taxon>Pseudomonadati</taxon>
        <taxon>Pseudomonadota</taxon>
        <taxon>Gammaproteobacteria</taxon>
        <taxon>Vibrionales</taxon>
        <taxon>Vibrionaceae</taxon>
        <taxon>Vibrio</taxon>
    </lineage>
</organism>
<reference evidence="1 2" key="2">
    <citation type="submission" date="2014-09" db="EMBL/GenBank/DDBJ databases">
        <authorList>
            <consortium name="NBRP consortium"/>
            <person name="Sawabe T."/>
            <person name="Meirelles P."/>
            <person name="Nakanishi M."/>
            <person name="Sayaka M."/>
            <person name="Hattori M."/>
            <person name="Ohkuma M."/>
        </authorList>
    </citation>
    <scope>NUCLEOTIDE SEQUENCE [LARGE SCALE GENOMIC DNA]</scope>
    <source>
        <strain evidence="2">JCM19235</strain>
    </source>
</reference>
<protein>
    <submittedName>
        <fullName evidence="1">Uncharacterized protein</fullName>
    </submittedName>
</protein>
<keyword evidence="2" id="KW-1185">Reference proteome</keyword>
<accession>A0A090RTM0</accession>